<accession>A0A8T0CFI3</accession>
<dbReference type="PROSITE" id="PS51698">
    <property type="entry name" value="U_BOX"/>
    <property type="match status" value="1"/>
</dbReference>
<dbReference type="PANTHER" id="PTHR13931">
    <property type="entry name" value="UBIQUITINATION FACTOR E4"/>
    <property type="match status" value="1"/>
</dbReference>
<protein>
    <recommendedName>
        <fullName evidence="6">RING-type E3 ubiquitin transferase</fullName>
        <ecNumber evidence="6">2.3.2.27</ecNumber>
    </recommendedName>
</protein>
<keyword evidence="10" id="KW-0539">Nucleus</keyword>
<proteinExistence type="inferred from homology"/>
<comment type="caution">
    <text evidence="13">The sequence shown here is derived from an EMBL/GenBank/DDBJ whole genome shotgun (WGS) entry which is preliminary data.</text>
</comment>
<dbReference type="Pfam" id="PF10408">
    <property type="entry name" value="Ufd2P_core"/>
    <property type="match status" value="1"/>
</dbReference>
<evidence type="ECO:0000256" key="11">
    <source>
        <dbReference type="SAM" id="Coils"/>
    </source>
</evidence>
<dbReference type="InterPro" id="IPR013083">
    <property type="entry name" value="Znf_RING/FYVE/PHD"/>
</dbReference>
<dbReference type="InterPro" id="IPR045132">
    <property type="entry name" value="UBE4"/>
</dbReference>
<dbReference type="GO" id="GO:0005737">
    <property type="term" value="C:cytoplasm"/>
    <property type="evidence" value="ECO:0007669"/>
    <property type="project" value="UniProtKB-SubCell"/>
</dbReference>
<dbReference type="GO" id="GO:0034450">
    <property type="term" value="F:ubiquitin-ubiquitin ligase activity"/>
    <property type="evidence" value="ECO:0007669"/>
    <property type="project" value="InterPro"/>
</dbReference>
<dbReference type="GO" id="GO:0000209">
    <property type="term" value="P:protein polyubiquitination"/>
    <property type="evidence" value="ECO:0007669"/>
    <property type="project" value="TreeGrafter"/>
</dbReference>
<evidence type="ECO:0000256" key="2">
    <source>
        <dbReference type="ARBA" id="ARBA00004123"/>
    </source>
</evidence>
<comment type="similarity">
    <text evidence="5">Belongs to the ubiquitin conjugation factor E4 family.</text>
</comment>
<dbReference type="EMBL" id="MU094991">
    <property type="protein sequence ID" value="KAF7846163.1"/>
    <property type="molecule type" value="Genomic_DNA"/>
</dbReference>
<feature type="domain" description="U-box" evidence="12">
    <location>
        <begin position="257"/>
        <end position="337"/>
    </location>
</feature>
<evidence type="ECO:0000256" key="6">
    <source>
        <dbReference type="ARBA" id="ARBA00012483"/>
    </source>
</evidence>
<dbReference type="GO" id="GO:0006511">
    <property type="term" value="P:ubiquitin-dependent protein catabolic process"/>
    <property type="evidence" value="ECO:0007669"/>
    <property type="project" value="InterPro"/>
</dbReference>
<dbReference type="GO" id="GO:0036503">
    <property type="term" value="P:ERAD pathway"/>
    <property type="evidence" value="ECO:0007669"/>
    <property type="project" value="InterPro"/>
</dbReference>
<keyword evidence="8" id="KW-0808">Transferase</keyword>
<keyword evidence="9" id="KW-0833">Ubl conjugation pathway</keyword>
<reference evidence="13" key="1">
    <citation type="submission" date="2020-05" db="EMBL/GenBank/DDBJ databases">
        <title>WGS assembly of Corymbia citriodora subspecies variegata.</title>
        <authorList>
            <person name="Barry K."/>
            <person name="Hundley H."/>
            <person name="Shu S."/>
            <person name="Jenkins J."/>
            <person name="Grimwood J."/>
            <person name="Baten A."/>
        </authorList>
    </citation>
    <scope>NUCLEOTIDE SEQUENCE</scope>
    <source>
        <strain evidence="13">CV2-018</strain>
    </source>
</reference>
<evidence type="ECO:0000256" key="10">
    <source>
        <dbReference type="ARBA" id="ARBA00023242"/>
    </source>
</evidence>
<evidence type="ECO:0000313" key="14">
    <source>
        <dbReference type="Proteomes" id="UP000806378"/>
    </source>
</evidence>
<dbReference type="PANTHER" id="PTHR13931:SF2">
    <property type="entry name" value="UBIQUITIN CONJUGATION FACTOR E4 B"/>
    <property type="match status" value="1"/>
</dbReference>
<comment type="pathway">
    <text evidence="4">Protein modification; protein ubiquitination.</text>
</comment>
<dbReference type="Gene3D" id="3.30.40.10">
    <property type="entry name" value="Zinc/RING finger domain, C3HC4 (zinc finger)"/>
    <property type="match status" value="1"/>
</dbReference>
<name>A0A8T0CFI3_CORYI</name>
<dbReference type="InterPro" id="IPR003613">
    <property type="entry name" value="Ubox_domain"/>
</dbReference>
<dbReference type="Pfam" id="PF04564">
    <property type="entry name" value="U-box"/>
    <property type="match status" value="1"/>
</dbReference>
<dbReference type="Proteomes" id="UP000806378">
    <property type="component" value="Unassembled WGS sequence"/>
</dbReference>
<feature type="coiled-coil region" evidence="11">
    <location>
        <begin position="91"/>
        <end position="118"/>
    </location>
</feature>
<dbReference type="AlphaFoldDB" id="A0A8T0CFI3"/>
<organism evidence="13 14">
    <name type="scientific">Corymbia citriodora subsp. variegata</name>
    <dbReference type="NCBI Taxonomy" id="360336"/>
    <lineage>
        <taxon>Eukaryota</taxon>
        <taxon>Viridiplantae</taxon>
        <taxon>Streptophyta</taxon>
        <taxon>Embryophyta</taxon>
        <taxon>Tracheophyta</taxon>
        <taxon>Spermatophyta</taxon>
        <taxon>Magnoliopsida</taxon>
        <taxon>eudicotyledons</taxon>
        <taxon>Gunneridae</taxon>
        <taxon>Pentapetalae</taxon>
        <taxon>rosids</taxon>
        <taxon>malvids</taxon>
        <taxon>Myrtales</taxon>
        <taxon>Myrtaceae</taxon>
        <taxon>Myrtoideae</taxon>
        <taxon>Eucalypteae</taxon>
        <taxon>Corymbia</taxon>
    </lineage>
</organism>
<evidence type="ECO:0000256" key="3">
    <source>
        <dbReference type="ARBA" id="ARBA00004496"/>
    </source>
</evidence>
<evidence type="ECO:0000313" key="13">
    <source>
        <dbReference type="EMBL" id="KAF7846163.1"/>
    </source>
</evidence>
<evidence type="ECO:0000256" key="4">
    <source>
        <dbReference type="ARBA" id="ARBA00004906"/>
    </source>
</evidence>
<dbReference type="Gramene" id="rna-gnl|WGS:JABURB|Cocit.L5042.1">
    <property type="protein sequence ID" value="cds-KAF7846163.1"/>
    <property type="gene ID" value="gene-BT93_L5042"/>
</dbReference>
<keyword evidence="14" id="KW-1185">Reference proteome</keyword>
<comment type="catalytic activity">
    <reaction evidence="1">
        <text>S-ubiquitinyl-[E2 ubiquitin-conjugating enzyme]-L-cysteine + [acceptor protein]-L-lysine = [E2 ubiquitin-conjugating enzyme]-L-cysteine + N(6)-ubiquitinyl-[acceptor protein]-L-lysine.</text>
        <dbReference type="EC" id="2.3.2.27"/>
    </reaction>
</comment>
<evidence type="ECO:0000259" key="12">
    <source>
        <dbReference type="PROSITE" id="PS51698"/>
    </source>
</evidence>
<evidence type="ECO:0000256" key="5">
    <source>
        <dbReference type="ARBA" id="ARBA00007434"/>
    </source>
</evidence>
<keyword evidence="11" id="KW-0175">Coiled coil</keyword>
<dbReference type="EC" id="2.3.2.27" evidence="6"/>
<comment type="subcellular location">
    <subcellularLocation>
        <location evidence="3">Cytoplasm</location>
    </subcellularLocation>
    <subcellularLocation>
        <location evidence="2">Nucleus</location>
    </subcellularLocation>
</comment>
<dbReference type="InterPro" id="IPR019474">
    <property type="entry name" value="Ub_conjug_fac_E4_core"/>
</dbReference>
<dbReference type="SMART" id="SM00504">
    <property type="entry name" value="Ubox"/>
    <property type="match status" value="1"/>
</dbReference>
<gene>
    <name evidence="13" type="ORF">BT93_L5042</name>
</gene>
<keyword evidence="7" id="KW-0963">Cytoplasm</keyword>
<sequence>MSFFIECEFMGSHTQFFDKFNVRFEIFAIIKTIWTNPVYRDRLLSEAKVNLDFFVRFVNLLLNDVTFVLDESFTSFKRITDLTRELATSGSTITEEQRKEKESELEDAKGRAKSYMSLTNETVHMLGLFTSALGDAFTMPEIVQRLADMLDYNLDAMVSSKSESLKVGNPTEYNFNPRQLLSEIVSVYLNLADKENFVLAVARDGRSYKPANFLSAKRILSEKSLKGPEEIARWDKLMAKFAIAKQEDDEAEADLGEVPDEFLDPLMYTIMEDPVILPISRNIIDRSTIRSHLLSDPHDPFNRVPLKIEDVLPGKQDSCDRGASTNIYSYRNEGEDPSFQARKTWWTETRIR</sequence>
<evidence type="ECO:0000256" key="9">
    <source>
        <dbReference type="ARBA" id="ARBA00022786"/>
    </source>
</evidence>
<evidence type="ECO:0000256" key="8">
    <source>
        <dbReference type="ARBA" id="ARBA00022679"/>
    </source>
</evidence>
<dbReference type="GO" id="GO:0005634">
    <property type="term" value="C:nucleus"/>
    <property type="evidence" value="ECO:0007669"/>
    <property type="project" value="UniProtKB-SubCell"/>
</dbReference>
<dbReference type="GO" id="GO:0000151">
    <property type="term" value="C:ubiquitin ligase complex"/>
    <property type="evidence" value="ECO:0007669"/>
    <property type="project" value="InterPro"/>
</dbReference>
<dbReference type="SUPFAM" id="SSF57850">
    <property type="entry name" value="RING/U-box"/>
    <property type="match status" value="1"/>
</dbReference>
<evidence type="ECO:0000256" key="7">
    <source>
        <dbReference type="ARBA" id="ARBA00022490"/>
    </source>
</evidence>
<dbReference type="OrthoDB" id="1933749at2759"/>
<dbReference type="FunFam" id="3.30.40.10:FF:000055">
    <property type="entry name" value="Ubiquitin conjugation factor e4 a"/>
    <property type="match status" value="1"/>
</dbReference>
<evidence type="ECO:0000256" key="1">
    <source>
        <dbReference type="ARBA" id="ARBA00000900"/>
    </source>
</evidence>